<accession>A0ABQ4IQG0</accession>
<sequence length="491" mass="52381">MRKFSAAVGALCLSVGLSAIAPAPASAKDREGPRAVCQHRLCLFILDTASDRDGDGVTDLDEKKLGTDPQDARSYPEPQRIFDLAIARTLPSFERHLTELVVLPRDTPDGKALATAAGALAVPEKGPIVHSVDGFLGTLRSNGFEHLGRGVTTVLTGEPKLRTDQKLAFAAFGNVAVWGLKGESIEGIVGATNFGVNGHKRPTGFDDRGFTYGERPGSFGRDYSVGYSDGSWDNVRVTNQTQTTTTTGTIATDGYDAEGNFLGSGETTYRQVTETFEDGSSLDDFFSTTINWDQGGNQTERITVTVLTDTYANGSTETTTVTTHYDENDNPTLVVKTTTTEHEGTTTTTTTTVTYKDGEVESSETEETCEGADCPDDSADDETGMPNPDNVGTGPITGDDLARVLDRLNSNRTPSQDDYGQIDISNAEPPSDGLGPLILTANPDGVMTLAVGGQTFFNRAHPEYDPNLQEVIDLSGTTPPSDTDPISWPLP</sequence>
<protein>
    <submittedName>
        <fullName evidence="3">Uncharacterized protein</fullName>
    </submittedName>
</protein>
<gene>
    <name evidence="3" type="ORF">Vlu01_07780</name>
</gene>
<feature type="compositionally biased region" description="Polar residues" evidence="1">
    <location>
        <begin position="408"/>
        <end position="418"/>
    </location>
</feature>
<feature type="chain" id="PRO_5046736094" evidence="2">
    <location>
        <begin position="28"/>
        <end position="491"/>
    </location>
</feature>
<evidence type="ECO:0000256" key="2">
    <source>
        <dbReference type="SAM" id="SignalP"/>
    </source>
</evidence>
<dbReference type="Proteomes" id="UP000643165">
    <property type="component" value="Unassembled WGS sequence"/>
</dbReference>
<evidence type="ECO:0000313" key="4">
    <source>
        <dbReference type="Proteomes" id="UP000643165"/>
    </source>
</evidence>
<evidence type="ECO:0000313" key="3">
    <source>
        <dbReference type="EMBL" id="GIJ20154.1"/>
    </source>
</evidence>
<feature type="signal peptide" evidence="2">
    <location>
        <begin position="1"/>
        <end position="27"/>
    </location>
</feature>
<comment type="caution">
    <text evidence="3">The sequence shown here is derived from an EMBL/GenBank/DDBJ whole genome shotgun (WGS) entry which is preliminary data.</text>
</comment>
<evidence type="ECO:0000256" key="1">
    <source>
        <dbReference type="SAM" id="MobiDB-lite"/>
    </source>
</evidence>
<keyword evidence="2" id="KW-0732">Signal</keyword>
<dbReference type="RefSeq" id="WP_203993769.1">
    <property type="nucleotide sequence ID" value="NZ_BOPB01000003.1"/>
</dbReference>
<feature type="compositionally biased region" description="Acidic residues" evidence="1">
    <location>
        <begin position="360"/>
        <end position="383"/>
    </location>
</feature>
<dbReference type="EMBL" id="BOPB01000003">
    <property type="protein sequence ID" value="GIJ20154.1"/>
    <property type="molecule type" value="Genomic_DNA"/>
</dbReference>
<proteinExistence type="predicted"/>
<feature type="region of interest" description="Disordered" evidence="1">
    <location>
        <begin position="471"/>
        <end position="491"/>
    </location>
</feature>
<reference evidence="3 4" key="1">
    <citation type="submission" date="2021-01" db="EMBL/GenBank/DDBJ databases">
        <title>Whole genome shotgun sequence of Verrucosispora lutea NBRC 106530.</title>
        <authorList>
            <person name="Komaki H."/>
            <person name="Tamura T."/>
        </authorList>
    </citation>
    <scope>NUCLEOTIDE SEQUENCE [LARGE SCALE GENOMIC DNA]</scope>
    <source>
        <strain evidence="3 4">NBRC 106530</strain>
    </source>
</reference>
<organism evidence="3 4">
    <name type="scientific">Micromonospora lutea</name>
    <dbReference type="NCBI Taxonomy" id="419825"/>
    <lineage>
        <taxon>Bacteria</taxon>
        <taxon>Bacillati</taxon>
        <taxon>Actinomycetota</taxon>
        <taxon>Actinomycetes</taxon>
        <taxon>Micromonosporales</taxon>
        <taxon>Micromonosporaceae</taxon>
        <taxon>Micromonospora</taxon>
    </lineage>
</organism>
<keyword evidence="4" id="KW-1185">Reference proteome</keyword>
<feature type="region of interest" description="Disordered" evidence="1">
    <location>
        <begin position="358"/>
        <end position="437"/>
    </location>
</feature>
<name>A0ABQ4IQG0_9ACTN</name>